<dbReference type="GO" id="GO:0046873">
    <property type="term" value="F:metal ion transmembrane transporter activity"/>
    <property type="evidence" value="ECO:0007669"/>
    <property type="project" value="InterPro"/>
</dbReference>
<feature type="coiled-coil region" evidence="4">
    <location>
        <begin position="1030"/>
        <end position="1057"/>
    </location>
</feature>
<sequence length="1169" mass="132231">MGNSPRPNRAAGEKASEVNIDTNPPLPTSSVRSEIEGFGRELPARPASPTHPSSSSSSSVDDRTELQKFIQDIGDNEKDNSRLSKILQEIESDEIYKLSHYAGDNSALHMAVERGMLWAVKQLLDYKPNDKVMLSQVDSYWRQPLHIACLYGHKAIADLLLRHGADIEATELTGATALNEACREGHKAIVELLLSESYNANTRVVDIFGWSPIRTAVESDRDEIIGILLEKNSANINKADKNQETPLHAASRRLFYRCVKRLCHKGADCNLQAEGNNTALQYALEPTGDASEGRKYDVVVELLKHNADPGIQNAKGETALHLAARSGNFGIYKAIKVKMGDGQRSLQDQEGDTALNSALKTHPADIIKWMTDKETATEFDSEDEMEALLWAAQRQENHCHAESILKYLKDIRHPNKAPPEGSDTWSAIQWAAHLEMPSVLWLLLATSDPTKVRVPHRAAWDEAERQFEMKSGFKNNKPAQGKAQAGLKGKGKTSRHQSEAEREAERAETEKQEDPRTVDKQKPRSSRQQAKDLVLAILRDPPPTVTSGEEEKLTQPKASVDREEFLQEWVSKAAVIECFGGKDKSALFTQFRSVQDVIYGTGPTKITKEPAQTLARIKKLNGSPIYQRICKQQEDRLGDSLFTWVNLPATNDVLKRILLDDSACLSDEQSKDGLPSKGKRDPSHIPHNIQEKKSMRAPEVNSFFKASWSQIPDRTSESRIMKPRHTTNLTPGRKPQSKTSGSSADSSDRSLHAIYIPYLTLSIQCRSQDLGKSGHGWDSQQTKTDEEQMKTEKGQQKGGKEDEEEDKLRQALKEYHRLLQFYKGEVSFYHFSRTQREQHKGEENDQEHTAQQHERERRNQSQVVTRHIHKEGLAEKSHWTLVRVNQLWVWIIGSKWLITATTHPIDQFEDPFLTNVLRHIKEQAIAEGREVGPRTPLEMAKTIVQYCIDSYDRQSSPEVYGTDGSIRQIFSDSINKIARNDVRLFEGFCESMKSKPSKEQDKAHGWEDGAPKEQREVLHKGATVERNKRIKKAINDAAILSSEIRDIRDELQMLQAIAKHQADVQRKLQKDSFVDTTAWIQDMIKTTDRIKSNVEMTLSLEQSQVANDQAKESFQQGKNLTIFTAISSFFLPSSFLASLFALDVESFHKAPYWVLLIICKPYLFKYFPW</sequence>
<feature type="compositionally biased region" description="Basic and acidic residues" evidence="5">
    <location>
        <begin position="496"/>
        <end position="522"/>
    </location>
</feature>
<keyword evidence="1" id="KW-0677">Repeat</keyword>
<dbReference type="InterPro" id="IPR036770">
    <property type="entry name" value="Ankyrin_rpt-contain_sf"/>
</dbReference>
<keyword evidence="7" id="KW-1185">Reference proteome</keyword>
<dbReference type="Pfam" id="PF01544">
    <property type="entry name" value="CorA"/>
    <property type="match status" value="1"/>
</dbReference>
<feature type="region of interest" description="Disordered" evidence="5">
    <location>
        <begin position="1"/>
        <end position="63"/>
    </location>
</feature>
<dbReference type="EMBL" id="CABFNO020001517">
    <property type="protein sequence ID" value="CAG9993134.1"/>
    <property type="molecule type" value="Genomic_DNA"/>
</dbReference>
<evidence type="ECO:0000256" key="2">
    <source>
        <dbReference type="ARBA" id="ARBA00023043"/>
    </source>
</evidence>
<gene>
    <name evidence="6" type="ORF">CBYS24578_00016946</name>
</gene>
<accession>A0A9N9UJT9</accession>
<dbReference type="GO" id="GO:0016020">
    <property type="term" value="C:membrane"/>
    <property type="evidence" value="ECO:0007669"/>
    <property type="project" value="InterPro"/>
</dbReference>
<organism evidence="6 7">
    <name type="scientific">Clonostachys byssicola</name>
    <dbReference type="NCBI Taxonomy" id="160290"/>
    <lineage>
        <taxon>Eukaryota</taxon>
        <taxon>Fungi</taxon>
        <taxon>Dikarya</taxon>
        <taxon>Ascomycota</taxon>
        <taxon>Pezizomycotina</taxon>
        <taxon>Sordariomycetes</taxon>
        <taxon>Hypocreomycetidae</taxon>
        <taxon>Hypocreales</taxon>
        <taxon>Bionectriaceae</taxon>
        <taxon>Clonostachys</taxon>
    </lineage>
</organism>
<feature type="region of interest" description="Disordered" evidence="5">
    <location>
        <begin position="470"/>
        <end position="558"/>
    </location>
</feature>
<dbReference type="OrthoDB" id="341259at2759"/>
<evidence type="ECO:0000256" key="3">
    <source>
        <dbReference type="PROSITE-ProRule" id="PRU00023"/>
    </source>
</evidence>
<feature type="compositionally biased region" description="Basic and acidic residues" evidence="5">
    <location>
        <begin position="33"/>
        <end position="43"/>
    </location>
</feature>
<feature type="compositionally biased region" description="Basic and acidic residues" evidence="5">
    <location>
        <begin position="835"/>
        <end position="859"/>
    </location>
</feature>
<evidence type="ECO:0008006" key="8">
    <source>
        <dbReference type="Google" id="ProtNLM"/>
    </source>
</evidence>
<dbReference type="Proteomes" id="UP000754883">
    <property type="component" value="Unassembled WGS sequence"/>
</dbReference>
<dbReference type="PANTHER" id="PTHR24198">
    <property type="entry name" value="ANKYRIN REPEAT AND PROTEIN KINASE DOMAIN-CONTAINING PROTEIN"/>
    <property type="match status" value="1"/>
</dbReference>
<name>A0A9N9UJT9_9HYPO</name>
<protein>
    <recommendedName>
        <fullName evidence="8">Ankyrin repeat protein</fullName>
    </recommendedName>
</protein>
<feature type="repeat" description="ANK" evidence="3">
    <location>
        <begin position="173"/>
        <end position="205"/>
    </location>
</feature>
<reference evidence="6" key="1">
    <citation type="submission" date="2021-10" db="EMBL/GenBank/DDBJ databases">
        <authorList>
            <person name="Piombo E."/>
        </authorList>
    </citation>
    <scope>NUCLEOTIDE SEQUENCE</scope>
</reference>
<feature type="repeat" description="ANK" evidence="3">
    <location>
        <begin position="242"/>
        <end position="274"/>
    </location>
</feature>
<evidence type="ECO:0000313" key="6">
    <source>
        <dbReference type="EMBL" id="CAG9993134.1"/>
    </source>
</evidence>
<dbReference type="Pfam" id="PF13637">
    <property type="entry name" value="Ank_4"/>
    <property type="match status" value="1"/>
</dbReference>
<dbReference type="SMART" id="SM00248">
    <property type="entry name" value="ANK"/>
    <property type="match status" value="8"/>
</dbReference>
<feature type="region of interest" description="Disordered" evidence="5">
    <location>
        <begin position="835"/>
        <end position="863"/>
    </location>
</feature>
<keyword evidence="4" id="KW-0175">Coiled coil</keyword>
<dbReference type="InterPro" id="IPR002110">
    <property type="entry name" value="Ankyrin_rpt"/>
</dbReference>
<proteinExistence type="predicted"/>
<feature type="compositionally biased region" description="Basic and acidic residues" evidence="5">
    <location>
        <begin position="549"/>
        <end position="558"/>
    </location>
</feature>
<keyword evidence="2 3" id="KW-0040">ANK repeat</keyword>
<feature type="region of interest" description="Disordered" evidence="5">
    <location>
        <begin position="993"/>
        <end position="1016"/>
    </location>
</feature>
<evidence type="ECO:0000256" key="1">
    <source>
        <dbReference type="ARBA" id="ARBA00022737"/>
    </source>
</evidence>
<dbReference type="AlphaFoldDB" id="A0A9N9UJT9"/>
<dbReference type="PANTHER" id="PTHR24198:SF165">
    <property type="entry name" value="ANKYRIN REPEAT-CONTAINING PROTEIN-RELATED"/>
    <property type="match status" value="1"/>
</dbReference>
<dbReference type="InterPro" id="IPR002523">
    <property type="entry name" value="MgTranspt_CorA/ZnTranspt_ZntB"/>
</dbReference>
<evidence type="ECO:0000313" key="7">
    <source>
        <dbReference type="Proteomes" id="UP000754883"/>
    </source>
</evidence>
<feature type="compositionally biased region" description="Basic and acidic residues" evidence="5">
    <location>
        <begin position="783"/>
        <end position="807"/>
    </location>
</feature>
<dbReference type="SUPFAM" id="SSF48403">
    <property type="entry name" value="Ankyrin repeat"/>
    <property type="match status" value="2"/>
</dbReference>
<feature type="region of interest" description="Disordered" evidence="5">
    <location>
        <begin position="770"/>
        <end position="807"/>
    </location>
</feature>
<dbReference type="Pfam" id="PF12796">
    <property type="entry name" value="Ank_2"/>
    <property type="match status" value="2"/>
</dbReference>
<dbReference type="Gene3D" id="1.25.40.20">
    <property type="entry name" value="Ankyrin repeat-containing domain"/>
    <property type="match status" value="3"/>
</dbReference>
<dbReference type="PROSITE" id="PS50297">
    <property type="entry name" value="ANK_REP_REGION"/>
    <property type="match status" value="2"/>
</dbReference>
<feature type="compositionally biased region" description="Basic and acidic residues" evidence="5">
    <location>
        <begin position="678"/>
        <end position="696"/>
    </location>
</feature>
<evidence type="ECO:0000256" key="4">
    <source>
        <dbReference type="SAM" id="Coils"/>
    </source>
</evidence>
<comment type="caution">
    <text evidence="6">The sequence shown here is derived from an EMBL/GenBank/DDBJ whole genome shotgun (WGS) entry which is preliminary data.</text>
</comment>
<dbReference type="PROSITE" id="PS50088">
    <property type="entry name" value="ANK_REPEAT"/>
    <property type="match status" value="3"/>
</dbReference>
<feature type="repeat" description="ANK" evidence="3">
    <location>
        <begin position="140"/>
        <end position="172"/>
    </location>
</feature>
<evidence type="ECO:0000256" key="5">
    <source>
        <dbReference type="SAM" id="MobiDB-lite"/>
    </source>
</evidence>
<feature type="region of interest" description="Disordered" evidence="5">
    <location>
        <begin position="667"/>
        <end position="748"/>
    </location>
</feature>